<dbReference type="AlphaFoldDB" id="G5A692"/>
<dbReference type="SMART" id="SM00506">
    <property type="entry name" value="A1pp"/>
    <property type="match status" value="1"/>
</dbReference>
<reference evidence="2 3" key="1">
    <citation type="journal article" date="2006" name="Science">
        <title>Phytophthora genome sequences uncover evolutionary origins and mechanisms of pathogenesis.</title>
        <authorList>
            <person name="Tyler B.M."/>
            <person name="Tripathy S."/>
            <person name="Zhang X."/>
            <person name="Dehal P."/>
            <person name="Jiang R.H."/>
            <person name="Aerts A."/>
            <person name="Arredondo F.D."/>
            <person name="Baxter L."/>
            <person name="Bensasson D."/>
            <person name="Beynon J.L."/>
            <person name="Chapman J."/>
            <person name="Damasceno C.M."/>
            <person name="Dorrance A.E."/>
            <person name="Dou D."/>
            <person name="Dickerman A.W."/>
            <person name="Dubchak I.L."/>
            <person name="Garbelotto M."/>
            <person name="Gijzen M."/>
            <person name="Gordon S.G."/>
            <person name="Govers F."/>
            <person name="Grunwald N.J."/>
            <person name="Huang W."/>
            <person name="Ivors K.L."/>
            <person name="Jones R.W."/>
            <person name="Kamoun S."/>
            <person name="Krampis K."/>
            <person name="Lamour K.H."/>
            <person name="Lee M.K."/>
            <person name="McDonald W.H."/>
            <person name="Medina M."/>
            <person name="Meijer H.J."/>
            <person name="Nordberg E.K."/>
            <person name="Maclean D.J."/>
            <person name="Ospina-Giraldo M.D."/>
            <person name="Morris P.F."/>
            <person name="Phuntumart V."/>
            <person name="Putnam N.H."/>
            <person name="Rash S."/>
            <person name="Rose J.K."/>
            <person name="Sakihama Y."/>
            <person name="Salamov A.A."/>
            <person name="Savidor A."/>
            <person name="Scheuring C.F."/>
            <person name="Smith B.M."/>
            <person name="Sobral B.W."/>
            <person name="Terry A."/>
            <person name="Torto-Alalibo T.A."/>
            <person name="Win J."/>
            <person name="Xu Z."/>
            <person name="Zhang H."/>
            <person name="Grigoriev I.V."/>
            <person name="Rokhsar D.S."/>
            <person name="Boore J.L."/>
        </authorList>
    </citation>
    <scope>NUCLEOTIDE SEQUENCE [LARGE SCALE GENOMIC DNA]</scope>
    <source>
        <strain evidence="2 3">P6497</strain>
    </source>
</reference>
<dbReference type="PANTHER" id="PTHR11106">
    <property type="entry name" value="GANGLIOSIDE INDUCED DIFFERENTIATION ASSOCIATED PROTEIN 2-RELATED"/>
    <property type="match status" value="1"/>
</dbReference>
<dbReference type="PANTHER" id="PTHR11106:SF27">
    <property type="entry name" value="MACRO DOMAIN-CONTAINING PROTEIN"/>
    <property type="match status" value="1"/>
</dbReference>
<evidence type="ECO:0000313" key="2">
    <source>
        <dbReference type="EMBL" id="EGZ08847.1"/>
    </source>
</evidence>
<name>G5A692_PHYSP</name>
<dbReference type="InterPro" id="IPR002589">
    <property type="entry name" value="Macro_dom"/>
</dbReference>
<dbReference type="EMBL" id="JH159160">
    <property type="protein sequence ID" value="EGZ08847.1"/>
    <property type="molecule type" value="Genomic_DNA"/>
</dbReference>
<dbReference type="Gene3D" id="3.40.220.10">
    <property type="entry name" value="Leucine Aminopeptidase, subunit E, domain 1"/>
    <property type="match status" value="1"/>
</dbReference>
<dbReference type="PROSITE" id="PS51154">
    <property type="entry name" value="MACRO"/>
    <property type="match status" value="1"/>
</dbReference>
<keyword evidence="3" id="KW-1185">Reference proteome</keyword>
<proteinExistence type="predicted"/>
<organism evidence="2 3">
    <name type="scientific">Phytophthora sojae (strain P6497)</name>
    <name type="common">Soybean stem and root rot agent</name>
    <name type="synonym">Phytophthora megasperma f. sp. glycines</name>
    <dbReference type="NCBI Taxonomy" id="1094619"/>
    <lineage>
        <taxon>Eukaryota</taxon>
        <taxon>Sar</taxon>
        <taxon>Stramenopiles</taxon>
        <taxon>Oomycota</taxon>
        <taxon>Peronosporomycetes</taxon>
        <taxon>Peronosporales</taxon>
        <taxon>Peronosporaceae</taxon>
        <taxon>Phytophthora</taxon>
    </lineage>
</organism>
<dbReference type="STRING" id="1094619.G5A692"/>
<dbReference type="SUPFAM" id="SSF52949">
    <property type="entry name" value="Macro domain-like"/>
    <property type="match status" value="1"/>
</dbReference>
<evidence type="ECO:0000313" key="3">
    <source>
        <dbReference type="Proteomes" id="UP000002640"/>
    </source>
</evidence>
<dbReference type="OMA" id="HCVGPRI"/>
<dbReference type="SMR" id="G5A692"/>
<feature type="domain" description="Macro" evidence="1">
    <location>
        <begin position="102"/>
        <end position="289"/>
    </location>
</feature>
<dbReference type="GeneID" id="20648926"/>
<protein>
    <recommendedName>
        <fullName evidence="1">Macro domain-containing protein</fullName>
    </recommendedName>
</protein>
<gene>
    <name evidence="2" type="ORF">PHYSODRAFT_347954</name>
</gene>
<dbReference type="InterPro" id="IPR043472">
    <property type="entry name" value="Macro_dom-like"/>
</dbReference>
<sequence length="311" mass="34608">MALQLPPQTASRGMEVWAVEGVAHCILRCLDLSAFDAALHFLQASPELQGYLQDSSLWSELSVLHFKAPRDLELRFLALPTRDRGWNWTDRQRTCVELQEFLQSKDERTQFHEAVKILEGDIGYIHDIDGQPIDGIAFPTNSHLTNHYVGAAQAVFRRAGQGLNDHVNDPSFRGRRPTGSAVSTPAFDAGVKKLIHCVGPRITMPNCFELLATTYENAMSAVLHEELTCVTIASISTGSMGVPCDEGAQVALRTIQKFLRANHWEGKIGIVCYDEAVLKAFTKQKQALLEQFNEPLELPSAVQGNLPRWPF</sequence>
<dbReference type="Pfam" id="PF01661">
    <property type="entry name" value="Macro"/>
    <property type="match status" value="1"/>
</dbReference>
<evidence type="ECO:0000259" key="1">
    <source>
        <dbReference type="PROSITE" id="PS51154"/>
    </source>
</evidence>
<dbReference type="KEGG" id="psoj:PHYSODRAFT_347954"/>
<dbReference type="Proteomes" id="UP000002640">
    <property type="component" value="Unassembled WGS sequence"/>
</dbReference>
<accession>G5A692</accession>
<dbReference type="RefSeq" id="XP_009535480.1">
    <property type="nucleotide sequence ID" value="XM_009537185.1"/>
</dbReference>
<dbReference type="InParanoid" id="G5A692"/>